<keyword evidence="1" id="KW-1133">Transmembrane helix</keyword>
<reference evidence="2 3" key="1">
    <citation type="submission" date="2019-02" db="EMBL/GenBank/DDBJ databases">
        <title>Deep-cultivation of Planctomycetes and their phenomic and genomic characterization uncovers novel biology.</title>
        <authorList>
            <person name="Wiegand S."/>
            <person name="Jogler M."/>
            <person name="Boedeker C."/>
            <person name="Pinto D."/>
            <person name="Vollmers J."/>
            <person name="Rivas-Marin E."/>
            <person name="Kohn T."/>
            <person name="Peeters S.H."/>
            <person name="Heuer A."/>
            <person name="Rast P."/>
            <person name="Oberbeckmann S."/>
            <person name="Bunk B."/>
            <person name="Jeske O."/>
            <person name="Meyerdierks A."/>
            <person name="Storesund J.E."/>
            <person name="Kallscheuer N."/>
            <person name="Luecker S."/>
            <person name="Lage O.M."/>
            <person name="Pohl T."/>
            <person name="Merkel B.J."/>
            <person name="Hornburger P."/>
            <person name="Mueller R.-W."/>
            <person name="Bruemmer F."/>
            <person name="Labrenz M."/>
            <person name="Spormann A.M."/>
            <person name="Op Den Camp H."/>
            <person name="Overmann J."/>
            <person name="Amann R."/>
            <person name="Jetten M.S.M."/>
            <person name="Mascher T."/>
            <person name="Medema M.H."/>
            <person name="Devos D.P."/>
            <person name="Kaster A.-K."/>
            <person name="Ovreas L."/>
            <person name="Rohde M."/>
            <person name="Galperin M.Y."/>
            <person name="Jogler C."/>
        </authorList>
    </citation>
    <scope>NUCLEOTIDE SEQUENCE [LARGE SCALE GENOMIC DNA]</scope>
    <source>
        <strain evidence="2 3">Pan54</strain>
    </source>
</reference>
<dbReference type="InterPro" id="IPR036465">
    <property type="entry name" value="vWFA_dom_sf"/>
</dbReference>
<feature type="transmembrane region" description="Helical" evidence="1">
    <location>
        <begin position="14"/>
        <end position="35"/>
    </location>
</feature>
<protein>
    <recommendedName>
        <fullName evidence="4">VWFA domain-containing protein</fullName>
    </recommendedName>
</protein>
<dbReference type="RefSeq" id="WP_146502236.1">
    <property type="nucleotide sequence ID" value="NZ_SJPG01000001.1"/>
</dbReference>
<dbReference type="InterPro" id="IPR029062">
    <property type="entry name" value="Class_I_gatase-like"/>
</dbReference>
<sequence length="833" mass="92542">MISQRLTYIGLESYGWAALLILCFLTAVGLVVWLYQYERKLVSAPVGWTLMSLRVLLLAVLLLMALQPTMSWTNSFKEQMSVLVALDVSQSMDLVDEHATDEERKQWAVGLGMIKKDVLEDSSVSSVAEADSEEGQKVIESNETDSPISYNETTHHMSRFDLARQLLSAPKIGLLDRLKDISGVEVVLFSRSVKGTAGEDLAGSREALADGVTSASTSFTKLLDEIAARENCTAAIVVSDGVDTSGEKPLSQLKQLSGQSRSIFSILAGSVSQPVDLAIESTDHPESVYKKDQPLIRVRATTNGYEGRNVTVTLTDVTTGSRLTHEVIGGERFADVEFSPVLNTPGRQRFIVDVSPSAELNADQGSALEETKQDNNQQEFAINVIDDTTRILLVDGEARWEFRFLDAAFERDDRVNLNAVLFEQPYLGLLPHSFFDSSLPNAKTSAGPFDEMDMVIWGDADPRSVDQGTWEKLERFVGERGGTLVVSAGKRHFSAVMQNPILAKMMPIEHFRHIESNRNETAPSPNLRGFHLKLTPQGEQHPVMKLDTDNAQNLKAWANLPGHFHGLVGDPKPGAVVLATPVGGTISSTTSRPAGAIVVQNYGLGRVLWLGIDSTWRWRSRRGDKDHYRFWGQMSRWAAEMRSSAGSDDVRLAIDSTEVEEGEQTTVRARWSRKLLQNTSGEIRAEIEVYPSDENQLVPIMRFPLVGLETEPMLHEAQIPELPVGEYRLRLTAADIPLGPVPIEAKYFVNPRQNSETNQLSADRSLLEQFAAATNGAVFLPHQMDELLARLNPDSLTLEEKTDFPLWNHWLMFVMIMGILTAEWLVRKWYGLP</sequence>
<dbReference type="Proteomes" id="UP000316095">
    <property type="component" value="Unassembled WGS sequence"/>
</dbReference>
<dbReference type="SUPFAM" id="SSF52317">
    <property type="entry name" value="Class I glutamine amidotransferase-like"/>
    <property type="match status" value="1"/>
</dbReference>
<keyword evidence="3" id="KW-1185">Reference proteome</keyword>
<dbReference type="OrthoDB" id="252901at2"/>
<dbReference type="EMBL" id="SJPG01000001">
    <property type="protein sequence ID" value="TWT60077.1"/>
    <property type="molecule type" value="Genomic_DNA"/>
</dbReference>
<dbReference type="Gene3D" id="3.40.50.880">
    <property type="match status" value="1"/>
</dbReference>
<feature type="transmembrane region" description="Helical" evidence="1">
    <location>
        <begin position="47"/>
        <end position="66"/>
    </location>
</feature>
<dbReference type="PANTHER" id="PTHR37947">
    <property type="entry name" value="BLL2462 PROTEIN"/>
    <property type="match status" value="1"/>
</dbReference>
<dbReference type="PANTHER" id="PTHR37947:SF1">
    <property type="entry name" value="BLL2462 PROTEIN"/>
    <property type="match status" value="1"/>
</dbReference>
<evidence type="ECO:0000313" key="2">
    <source>
        <dbReference type="EMBL" id="TWT60077.1"/>
    </source>
</evidence>
<evidence type="ECO:0000313" key="3">
    <source>
        <dbReference type="Proteomes" id="UP000316095"/>
    </source>
</evidence>
<name>A0A5C5XA88_9PLAN</name>
<keyword evidence="1" id="KW-0812">Transmembrane</keyword>
<comment type="caution">
    <text evidence="2">The sequence shown here is derived from an EMBL/GenBank/DDBJ whole genome shotgun (WGS) entry which is preliminary data.</text>
</comment>
<evidence type="ECO:0008006" key="4">
    <source>
        <dbReference type="Google" id="ProtNLM"/>
    </source>
</evidence>
<accession>A0A5C5XA88</accession>
<dbReference type="Gene3D" id="3.40.50.410">
    <property type="entry name" value="von Willebrand factor, type A domain"/>
    <property type="match status" value="1"/>
</dbReference>
<proteinExistence type="predicted"/>
<organism evidence="2 3">
    <name type="scientific">Rubinisphaera italica</name>
    <dbReference type="NCBI Taxonomy" id="2527969"/>
    <lineage>
        <taxon>Bacteria</taxon>
        <taxon>Pseudomonadati</taxon>
        <taxon>Planctomycetota</taxon>
        <taxon>Planctomycetia</taxon>
        <taxon>Planctomycetales</taxon>
        <taxon>Planctomycetaceae</taxon>
        <taxon>Rubinisphaera</taxon>
    </lineage>
</organism>
<gene>
    <name evidence="2" type="ORF">Pan54_07900</name>
</gene>
<evidence type="ECO:0000256" key="1">
    <source>
        <dbReference type="SAM" id="Phobius"/>
    </source>
</evidence>
<keyword evidence="1" id="KW-0472">Membrane</keyword>
<dbReference type="AlphaFoldDB" id="A0A5C5XA88"/>